<reference evidence="1 2" key="1">
    <citation type="submission" date="2020-01" db="EMBL/GenBank/DDBJ databases">
        <title>Genomes of bacteria type strains.</title>
        <authorList>
            <person name="Chen J."/>
            <person name="Zhu S."/>
            <person name="Yang J."/>
        </authorList>
    </citation>
    <scope>NUCLEOTIDE SEQUENCE [LARGE SCALE GENOMIC DNA]</scope>
    <source>
        <strain evidence="1 2">DSM 16655</strain>
    </source>
</reference>
<evidence type="ECO:0000313" key="2">
    <source>
        <dbReference type="Proteomes" id="UP001320715"/>
    </source>
</evidence>
<gene>
    <name evidence="1" type="ORF">GTW23_13475</name>
</gene>
<dbReference type="Proteomes" id="UP001320715">
    <property type="component" value="Unassembled WGS sequence"/>
</dbReference>
<accession>A0ABT1CSK9</accession>
<organism evidence="1 2">
    <name type="scientific">Hoeflea alexandrii</name>
    <dbReference type="NCBI Taxonomy" id="288436"/>
    <lineage>
        <taxon>Bacteria</taxon>
        <taxon>Pseudomonadati</taxon>
        <taxon>Pseudomonadota</taxon>
        <taxon>Alphaproteobacteria</taxon>
        <taxon>Hyphomicrobiales</taxon>
        <taxon>Rhizobiaceae</taxon>
        <taxon>Hoeflea</taxon>
    </lineage>
</organism>
<evidence type="ECO:0000313" key="1">
    <source>
        <dbReference type="EMBL" id="MCO6409189.1"/>
    </source>
</evidence>
<comment type="caution">
    <text evidence="1">The sequence shown here is derived from an EMBL/GenBank/DDBJ whole genome shotgun (WGS) entry which is preliminary data.</text>
</comment>
<proteinExistence type="predicted"/>
<dbReference type="InterPro" id="IPR010767">
    <property type="entry name" value="Phage_CGC-2007_Cje0229"/>
</dbReference>
<keyword evidence="2" id="KW-1185">Reference proteome</keyword>
<dbReference type="EMBL" id="JAAAML010000002">
    <property type="protein sequence ID" value="MCO6409189.1"/>
    <property type="molecule type" value="Genomic_DNA"/>
</dbReference>
<sequence length="311" mass="34221">MIKQFLSLTIIALATFNANSQDYFGEFDGEPNGVFIRGGERPLFRLNSPLTYIDPNSLKWTAPSGEVVDGASIPQYAWSIIGGPFSGNYIRAAIIHDYYCCAKTRDFADTHKAFWRGLRLDGIGNAKANLMWAAVRAFGPNRWNVDPKRTPPVPCDLGDSAIEGKSVQVRGIAATKLIAMRRTLESTGGRVLDVIDGTVVLAESEQAAEYLDFLHDAMLENFNVPREKLGLFSNLSDFEFSQLANADNRDATVLVWNIEQVPELAAYYSDEAKAVSDAYANNGLEIGGSIAEPFAQSSWNPALNRVESIQR</sequence>
<dbReference type="Pfam" id="PF07087">
    <property type="entry name" value="DUF1353"/>
    <property type="match status" value="1"/>
</dbReference>
<name>A0ABT1CSK9_9HYPH</name>
<dbReference type="RefSeq" id="WP_252916142.1">
    <property type="nucleotide sequence ID" value="NZ_JAAAML010000002.1"/>
</dbReference>
<protein>
    <submittedName>
        <fullName evidence="1">DUF1353 domain-containing protein</fullName>
    </submittedName>
</protein>